<feature type="compositionally biased region" description="Basic and acidic residues" evidence="1">
    <location>
        <begin position="383"/>
        <end position="401"/>
    </location>
</feature>
<feature type="region of interest" description="Disordered" evidence="1">
    <location>
        <begin position="93"/>
        <end position="218"/>
    </location>
</feature>
<evidence type="ECO:0000313" key="3">
    <source>
        <dbReference type="Proteomes" id="UP000836402"/>
    </source>
</evidence>
<feature type="compositionally biased region" description="Acidic residues" evidence="1">
    <location>
        <begin position="520"/>
        <end position="530"/>
    </location>
</feature>
<sequence>MDVHEYQAQENATAAAAPAPAPAAAAPQQQQHGDGVPAPAPAFEAEINQLTSSLTSWWGSVTKQSQQTLDQARTHIQKQGGILNAAKSEWSKLEDHLNDAQQRARDAAFAPADADDHTQHTGPGPGPGPGPVPAPTDDDLLEASQPPTRMSSATSSVLDKKGKGRAPPSPIDHQEQGTQGDRLDNGDDDEVPQMYSADGTPILEPGTRARGAASSHNRNSASIDLNAVAKEAQTQASQLANNATSFFSRIGSQIATDLRVADLKAITNSLSSGPPSSRAQGGVDGPNSTDSEKSAAAAGRYAITDPSSTASSGTQQNNTLPTWSATQALARKYWAEAEAVARDVGKDVRDLVNEVVQVVPPSEEGKVLPAGSSSSSSSGVGISREELQDEVDKIAQEKERGASASSQRKKKSSTTGGEGEDEEDDDFDWDEGDDHAGAQASKQSKAGGKAAELSPTAETPSSASTSAPAPVPQASTVLPATVRPTTTTLPASGSSDSHLQPTTGPQTDRFEVSSGRAGADDDEEGDSDWE</sequence>
<evidence type="ECO:0000256" key="1">
    <source>
        <dbReference type="SAM" id="MobiDB-lite"/>
    </source>
</evidence>
<feature type="region of interest" description="Disordered" evidence="1">
    <location>
        <begin position="359"/>
        <end position="530"/>
    </location>
</feature>
<feature type="compositionally biased region" description="Basic and acidic residues" evidence="1">
    <location>
        <begin position="93"/>
        <end position="106"/>
    </location>
</feature>
<feature type="compositionally biased region" description="Polar residues" evidence="1">
    <location>
        <begin position="305"/>
        <end position="319"/>
    </location>
</feature>
<gene>
    <name evidence="2" type="ORF">JKIAZH3_G5775</name>
</gene>
<evidence type="ECO:0008006" key="4">
    <source>
        <dbReference type="Google" id="ProtNLM"/>
    </source>
</evidence>
<comment type="caution">
    <text evidence="2">The sequence shown here is derived from an EMBL/GenBank/DDBJ whole genome shotgun (WGS) entry which is preliminary data.</text>
</comment>
<feature type="compositionally biased region" description="Pro residues" evidence="1">
    <location>
        <begin position="124"/>
        <end position="134"/>
    </location>
</feature>
<keyword evidence="3" id="KW-1185">Reference proteome</keyword>
<proteinExistence type="predicted"/>
<feature type="compositionally biased region" description="Acidic residues" evidence="1">
    <location>
        <begin position="418"/>
        <end position="433"/>
    </location>
</feature>
<dbReference type="EMBL" id="CAJHJG010003356">
    <property type="protein sequence ID" value="CAD6930341.1"/>
    <property type="molecule type" value="Genomic_DNA"/>
</dbReference>
<feature type="compositionally biased region" description="Low complexity" evidence="1">
    <location>
        <begin position="437"/>
        <end position="476"/>
    </location>
</feature>
<feature type="region of interest" description="Disordered" evidence="1">
    <location>
        <begin position="1"/>
        <end position="40"/>
    </location>
</feature>
<name>A0ABN7IXV4_9BASI</name>
<feature type="compositionally biased region" description="Polar residues" evidence="1">
    <location>
        <begin position="268"/>
        <end position="279"/>
    </location>
</feature>
<feature type="compositionally biased region" description="Polar residues" evidence="1">
    <location>
        <begin position="483"/>
        <end position="506"/>
    </location>
</feature>
<feature type="compositionally biased region" description="Low complexity" evidence="1">
    <location>
        <begin position="8"/>
        <end position="31"/>
    </location>
</feature>
<feature type="compositionally biased region" description="Polar residues" evidence="1">
    <location>
        <begin position="145"/>
        <end position="157"/>
    </location>
</feature>
<protein>
    <recommendedName>
        <fullName evidence="4">BSD domain-containing protein</fullName>
    </recommendedName>
</protein>
<accession>A0ABN7IXV4</accession>
<reference evidence="2" key="1">
    <citation type="submission" date="2020-10" db="EMBL/GenBank/DDBJ databases">
        <authorList>
            <person name="Sedaghatjoo S."/>
        </authorList>
    </citation>
    <scope>NUCLEOTIDE SEQUENCE</scope>
    <source>
        <strain evidence="2">AZH3</strain>
    </source>
</reference>
<evidence type="ECO:0000313" key="2">
    <source>
        <dbReference type="EMBL" id="CAD6930341.1"/>
    </source>
</evidence>
<feature type="region of interest" description="Disordered" evidence="1">
    <location>
        <begin position="268"/>
        <end position="319"/>
    </location>
</feature>
<dbReference type="Proteomes" id="UP000836402">
    <property type="component" value="Unassembled WGS sequence"/>
</dbReference>
<organism evidence="2 3">
    <name type="scientific">Tilletia caries</name>
    <name type="common">wheat bunt fungus</name>
    <dbReference type="NCBI Taxonomy" id="13290"/>
    <lineage>
        <taxon>Eukaryota</taxon>
        <taxon>Fungi</taxon>
        <taxon>Dikarya</taxon>
        <taxon>Basidiomycota</taxon>
        <taxon>Ustilaginomycotina</taxon>
        <taxon>Exobasidiomycetes</taxon>
        <taxon>Tilletiales</taxon>
        <taxon>Tilletiaceae</taxon>
        <taxon>Tilletia</taxon>
    </lineage>
</organism>